<dbReference type="PROSITE" id="PS50092">
    <property type="entry name" value="TSP1"/>
    <property type="match status" value="4"/>
</dbReference>
<gene>
    <name evidence="8" type="ORF">PMEA_00010338</name>
</gene>
<proteinExistence type="predicted"/>
<comment type="subcellular location">
    <subcellularLocation>
        <location evidence="1">Membrane</location>
        <topology evidence="1">Single-pass membrane protein</topology>
    </subcellularLocation>
</comment>
<evidence type="ECO:0000256" key="1">
    <source>
        <dbReference type="ARBA" id="ARBA00004167"/>
    </source>
</evidence>
<evidence type="ECO:0000256" key="4">
    <source>
        <dbReference type="ARBA" id="ARBA00022989"/>
    </source>
</evidence>
<dbReference type="Pfam" id="PF00090">
    <property type="entry name" value="TSP_1"/>
    <property type="match status" value="4"/>
</dbReference>
<feature type="region of interest" description="Disordered" evidence="7">
    <location>
        <begin position="266"/>
        <end position="346"/>
    </location>
</feature>
<keyword evidence="9" id="KW-1185">Reference proteome</keyword>
<dbReference type="InterPro" id="IPR000884">
    <property type="entry name" value="TSP1_rpt"/>
</dbReference>
<comment type="caution">
    <text evidence="8">The sequence shown here is derived from an EMBL/GenBank/DDBJ whole genome shotgun (WGS) entry which is preliminary data.</text>
</comment>
<dbReference type="PANTHER" id="PTHR22906:SF21">
    <property type="entry name" value="SEMA DOMAIN-CONTAINING PROTEIN"/>
    <property type="match status" value="1"/>
</dbReference>
<dbReference type="PANTHER" id="PTHR22906">
    <property type="entry name" value="PROPERDIN"/>
    <property type="match status" value="1"/>
</dbReference>
<keyword evidence="2" id="KW-0812">Transmembrane</keyword>
<keyword evidence="6" id="KW-1015">Disulfide bond</keyword>
<keyword evidence="5" id="KW-0472">Membrane</keyword>
<dbReference type="EMBL" id="CALNXJ010000002">
    <property type="protein sequence ID" value="CAH3032954.1"/>
    <property type="molecule type" value="Genomic_DNA"/>
</dbReference>
<evidence type="ECO:0000256" key="6">
    <source>
        <dbReference type="ARBA" id="ARBA00023157"/>
    </source>
</evidence>
<keyword evidence="4" id="KW-1133">Transmembrane helix</keyword>
<dbReference type="FunFam" id="2.20.100.10:FF:000001">
    <property type="entry name" value="semaphorin-5A isoform X1"/>
    <property type="match status" value="2"/>
</dbReference>
<keyword evidence="3" id="KW-0677">Repeat</keyword>
<evidence type="ECO:0000256" key="5">
    <source>
        <dbReference type="ARBA" id="ARBA00023136"/>
    </source>
</evidence>
<accession>A0AAU9VRM7</accession>
<evidence type="ECO:0000256" key="3">
    <source>
        <dbReference type="ARBA" id="ARBA00022737"/>
    </source>
</evidence>
<evidence type="ECO:0000256" key="2">
    <source>
        <dbReference type="ARBA" id="ARBA00022692"/>
    </source>
</evidence>
<dbReference type="Gene3D" id="2.20.100.10">
    <property type="entry name" value="Thrombospondin type-1 (TSP1) repeat"/>
    <property type="match status" value="4"/>
</dbReference>
<name>A0AAU9VRM7_9CNID</name>
<feature type="compositionally biased region" description="Basic and acidic residues" evidence="7">
    <location>
        <begin position="283"/>
        <end position="346"/>
    </location>
</feature>
<evidence type="ECO:0000256" key="7">
    <source>
        <dbReference type="SAM" id="MobiDB-lite"/>
    </source>
</evidence>
<protein>
    <submittedName>
        <fullName evidence="8">Uncharacterized protein</fullName>
    </submittedName>
</protein>
<evidence type="ECO:0000313" key="8">
    <source>
        <dbReference type="EMBL" id="CAH3032954.1"/>
    </source>
</evidence>
<dbReference type="FunFam" id="2.20.100.10:FF:000007">
    <property type="entry name" value="Thrombospondin 1"/>
    <property type="match status" value="2"/>
</dbReference>
<dbReference type="GO" id="GO:0016020">
    <property type="term" value="C:membrane"/>
    <property type="evidence" value="ECO:0007669"/>
    <property type="project" value="UniProtKB-SubCell"/>
</dbReference>
<dbReference type="AlphaFoldDB" id="A0AAU9VRM7"/>
<dbReference type="InterPro" id="IPR036383">
    <property type="entry name" value="TSP1_rpt_sf"/>
</dbReference>
<dbReference type="InterPro" id="IPR052065">
    <property type="entry name" value="Compl_asym_regulator"/>
</dbReference>
<evidence type="ECO:0000313" key="9">
    <source>
        <dbReference type="Proteomes" id="UP001159428"/>
    </source>
</evidence>
<dbReference type="SUPFAM" id="SSF82895">
    <property type="entry name" value="TSP-1 type 1 repeat"/>
    <property type="match status" value="4"/>
</dbReference>
<organism evidence="8 9">
    <name type="scientific">Pocillopora meandrina</name>
    <dbReference type="NCBI Taxonomy" id="46732"/>
    <lineage>
        <taxon>Eukaryota</taxon>
        <taxon>Metazoa</taxon>
        <taxon>Cnidaria</taxon>
        <taxon>Anthozoa</taxon>
        <taxon>Hexacorallia</taxon>
        <taxon>Scleractinia</taxon>
        <taxon>Astrocoeniina</taxon>
        <taxon>Pocilloporidae</taxon>
        <taxon>Pocillopora</taxon>
    </lineage>
</organism>
<sequence length="346" mass="38276">MTRNVRVLQALTIVALVSAIFYVSHNFVRYILREDGGYSHWTVFSRCTKSCGTGVRFRTRSCNNPEPQFGGKNCSVLGEDKQTFMCNMNPCPVDGAYGPWSDFGECSVTCGEGVQQRRRQCDNPEPKFGGLSCEKLELGSDVESRVCNKGTCPVNGGYGKWSDFGECSVTCGGGMRERNRQCNSPEPQFGGKTCEEQDLGPSVETEACNEQSCPVDGSYSEWTEFGKCTVTCGGGVRQRTRECTNPAPDNGGQSCERLGPAMESEQCNVEPCPTKAAENQGKVSDKGDEKNKDDRKEKRDAEESEKPQEIKEGIKENDENKRDQEEDGNKEKKEEENGEDAKEKSR</sequence>
<dbReference type="SMART" id="SM00209">
    <property type="entry name" value="TSP1"/>
    <property type="match status" value="4"/>
</dbReference>
<dbReference type="Proteomes" id="UP001159428">
    <property type="component" value="Unassembled WGS sequence"/>
</dbReference>
<reference evidence="8 9" key="1">
    <citation type="submission" date="2022-05" db="EMBL/GenBank/DDBJ databases">
        <authorList>
            <consortium name="Genoscope - CEA"/>
            <person name="William W."/>
        </authorList>
    </citation>
    <scope>NUCLEOTIDE SEQUENCE [LARGE SCALE GENOMIC DNA]</scope>
</reference>